<gene>
    <name evidence="3" type="ORF">HYD_5870</name>
</gene>
<dbReference type="InterPro" id="IPR001310">
    <property type="entry name" value="Histidine_triad_HIT"/>
</dbReference>
<evidence type="ECO:0000256" key="1">
    <source>
        <dbReference type="PROSITE-ProRule" id="PRU00464"/>
    </source>
</evidence>
<name>A0ABN6L3E7_9PROT</name>
<feature type="domain" description="HIT" evidence="2">
    <location>
        <begin position="9"/>
        <end position="115"/>
    </location>
</feature>
<protein>
    <recommendedName>
        <fullName evidence="2">HIT domain-containing protein</fullName>
    </recommendedName>
</protein>
<dbReference type="PROSITE" id="PS51084">
    <property type="entry name" value="HIT_2"/>
    <property type="match status" value="1"/>
</dbReference>
<organism evidence="3 4">
    <name type="scientific">Candidatus Hydrogenosomobacter endosymbioticus</name>
    <dbReference type="NCBI Taxonomy" id="2558174"/>
    <lineage>
        <taxon>Bacteria</taxon>
        <taxon>Pseudomonadati</taxon>
        <taxon>Pseudomonadota</taxon>
        <taxon>Alphaproteobacteria</taxon>
        <taxon>Holosporales</taxon>
        <taxon>Holosporaceae</taxon>
        <taxon>Candidatus Hydrogenosomobacter</taxon>
    </lineage>
</organism>
<dbReference type="InterPro" id="IPR019808">
    <property type="entry name" value="Histidine_triad_CS"/>
</dbReference>
<dbReference type="PANTHER" id="PTHR23089">
    <property type="entry name" value="HISTIDINE TRIAD HIT PROTEIN"/>
    <property type="match status" value="1"/>
</dbReference>
<dbReference type="Gene3D" id="3.30.428.10">
    <property type="entry name" value="HIT-like"/>
    <property type="match status" value="1"/>
</dbReference>
<proteinExistence type="predicted"/>
<dbReference type="RefSeq" id="WP_236864836.1">
    <property type="nucleotide sequence ID" value="NZ_AP025225.1"/>
</dbReference>
<feature type="short sequence motif" description="Histidine triad motif" evidence="1">
    <location>
        <begin position="100"/>
        <end position="104"/>
    </location>
</feature>
<evidence type="ECO:0000313" key="4">
    <source>
        <dbReference type="Proteomes" id="UP001320209"/>
    </source>
</evidence>
<dbReference type="PROSITE" id="PS00892">
    <property type="entry name" value="HIT_1"/>
    <property type="match status" value="1"/>
</dbReference>
<reference evidence="3" key="1">
    <citation type="submission" date="2021-10" db="EMBL/GenBank/DDBJ databases">
        <title>Genome Sequence of The Candidatus Hydrogeosomobacter endosymbioticus, an Intracellular Bacterial Symbiont of the Anaerobic Ciliate GW7.</title>
        <authorList>
            <person name="Shiohama Y."/>
            <person name="Shinzato N."/>
        </authorList>
    </citation>
    <scope>NUCLEOTIDE SEQUENCE [LARGE SCALE GENOMIC DNA]</scope>
    <source>
        <strain evidence="3">200920</strain>
    </source>
</reference>
<sequence>MRKYEFGNVFDKILKKEIACDFLKEQKYAVAFKDISPQAPEHVLVIPSGPYINYIDFFERASIEEVADLLDLLACVRKERFSDCAAISNQGKFGKQEVLHFHIHLIGGIKQKTPEIGDQFCEKKLIPYELSRNYFARSKKILSLEDFIILDGEYEQGLRVMCVLLSPARRTFFDWCASRDFEKINRMLRDMASKCGELNIEAGGSRLVIGGSTNFYDNKKRFCLKIFYNACVGNMLGRD</sequence>
<dbReference type="InterPro" id="IPR036265">
    <property type="entry name" value="HIT-like_sf"/>
</dbReference>
<accession>A0ABN6L3E7</accession>
<keyword evidence="4" id="KW-1185">Reference proteome</keyword>
<dbReference type="PRINTS" id="PR00332">
    <property type="entry name" value="HISTRIAD"/>
</dbReference>
<evidence type="ECO:0000313" key="3">
    <source>
        <dbReference type="EMBL" id="BDB96454.1"/>
    </source>
</evidence>
<dbReference type="Proteomes" id="UP001320209">
    <property type="component" value="Chromosome"/>
</dbReference>
<evidence type="ECO:0000259" key="2">
    <source>
        <dbReference type="PROSITE" id="PS51084"/>
    </source>
</evidence>
<dbReference type="InterPro" id="IPR011146">
    <property type="entry name" value="HIT-like"/>
</dbReference>
<dbReference type="Pfam" id="PF01230">
    <property type="entry name" value="HIT"/>
    <property type="match status" value="1"/>
</dbReference>
<dbReference type="SUPFAM" id="SSF54197">
    <property type="entry name" value="HIT-like"/>
    <property type="match status" value="1"/>
</dbReference>
<dbReference type="EMBL" id="AP025225">
    <property type="protein sequence ID" value="BDB96454.1"/>
    <property type="molecule type" value="Genomic_DNA"/>
</dbReference>